<comment type="subunit">
    <text evidence="10">F-type ATPases have 2 components, CF(1) - the catalytic core - and CF(0) - the membrane proton channel. CF(1) has five subunits: alpha(3), beta(3), gamma(1), delta(1), epsilon(1). CF(0) has three main subunits: a, b and c.</text>
</comment>
<evidence type="ECO:0000256" key="3">
    <source>
        <dbReference type="ARBA" id="ARBA00007681"/>
    </source>
</evidence>
<organism evidence="11 12">
    <name type="scientific">candidate division WWE3 bacterium CG06_land_8_20_14_3_00_42_16</name>
    <dbReference type="NCBI Taxonomy" id="1975083"/>
    <lineage>
        <taxon>Bacteria</taxon>
        <taxon>Katanobacteria</taxon>
    </lineage>
</organism>
<evidence type="ECO:0000313" key="11">
    <source>
        <dbReference type="EMBL" id="PIU68885.1"/>
    </source>
</evidence>
<dbReference type="AlphaFoldDB" id="A0A2M7AND4"/>
<dbReference type="Gene3D" id="1.10.287.80">
    <property type="entry name" value="ATP synthase, gamma subunit, helix hairpin domain"/>
    <property type="match status" value="1"/>
</dbReference>
<dbReference type="GO" id="GO:0046933">
    <property type="term" value="F:proton-transporting ATP synthase activity, rotational mechanism"/>
    <property type="evidence" value="ECO:0007669"/>
    <property type="project" value="UniProtKB-UniRule"/>
</dbReference>
<keyword evidence="5 10" id="KW-0375">Hydrogen ion transport</keyword>
<reference evidence="12" key="1">
    <citation type="submission" date="2017-09" db="EMBL/GenBank/DDBJ databases">
        <title>Depth-based differentiation of microbial function through sediment-hosted aquifers and enrichment of novel symbionts in the deep terrestrial subsurface.</title>
        <authorList>
            <person name="Probst A.J."/>
            <person name="Ladd B."/>
            <person name="Jarett J.K."/>
            <person name="Geller-Mcgrath D.E."/>
            <person name="Sieber C.M.K."/>
            <person name="Emerson J.B."/>
            <person name="Anantharaman K."/>
            <person name="Thomas B.C."/>
            <person name="Malmstrom R."/>
            <person name="Stieglmeier M."/>
            <person name="Klingl A."/>
            <person name="Woyke T."/>
            <person name="Ryan C.M."/>
            <person name="Banfield J.F."/>
        </authorList>
    </citation>
    <scope>NUCLEOTIDE SEQUENCE [LARGE SCALE GENOMIC DNA]</scope>
</reference>
<dbReference type="PANTHER" id="PTHR11693">
    <property type="entry name" value="ATP SYNTHASE GAMMA CHAIN"/>
    <property type="match status" value="1"/>
</dbReference>
<dbReference type="NCBIfam" id="TIGR01146">
    <property type="entry name" value="ATPsyn_F1gamma"/>
    <property type="match status" value="1"/>
</dbReference>
<evidence type="ECO:0000256" key="8">
    <source>
        <dbReference type="ARBA" id="ARBA00023196"/>
    </source>
</evidence>
<keyword evidence="4 10" id="KW-0813">Transport</keyword>
<comment type="subcellular location">
    <subcellularLocation>
        <location evidence="10">Cell membrane</location>
        <topology evidence="10">Peripheral membrane protein</topology>
    </subcellularLocation>
    <subcellularLocation>
        <location evidence="2">Membrane</location>
        <topology evidence="2">Peripheral membrane protein</topology>
    </subcellularLocation>
</comment>
<keyword evidence="6 10" id="KW-0406">Ion transport</keyword>
<dbReference type="GO" id="GO:0042777">
    <property type="term" value="P:proton motive force-driven plasma membrane ATP synthesis"/>
    <property type="evidence" value="ECO:0007669"/>
    <property type="project" value="UniProtKB-UniRule"/>
</dbReference>
<dbReference type="Pfam" id="PF00231">
    <property type="entry name" value="ATP-synt"/>
    <property type="match status" value="1"/>
</dbReference>
<dbReference type="SUPFAM" id="SSF52943">
    <property type="entry name" value="ATP synthase (F1-ATPase), gamma subunit"/>
    <property type="match status" value="1"/>
</dbReference>
<dbReference type="EMBL" id="PEWD01000047">
    <property type="protein sequence ID" value="PIU68885.1"/>
    <property type="molecule type" value="Genomic_DNA"/>
</dbReference>
<dbReference type="Gene3D" id="3.40.1380.10">
    <property type="match status" value="1"/>
</dbReference>
<name>A0A2M7AND4_UNCKA</name>
<comment type="function">
    <text evidence="1 10">Produces ATP from ADP in the presence of a proton gradient across the membrane. The gamma chain is believed to be important in regulating ATPase activity and the flow of protons through the CF(0) complex.</text>
</comment>
<dbReference type="GO" id="GO:0005886">
    <property type="term" value="C:plasma membrane"/>
    <property type="evidence" value="ECO:0007669"/>
    <property type="project" value="UniProtKB-SubCell"/>
</dbReference>
<sequence>MSVNTRLIRKRIKSSQNIAQITKAMEMVAASKVKKAQQQVLDGKPYTERIYEMVGNATRRVDPELHPLLRKFDKLQDLRFLIVLVTTNKGLCGSLNTGLILALDTWIKTQQEKAVTKTIDFITIGKKGQRFVLRKGIHYIADFSETVPFINVISPLASLISEKFLNWEYDMVWVAFNEFISALKQEPHIKRILPISPETEPEIFNQMAQTKEESFHYLIEPEPQEVLEFVLPLYLQVQIRNAILEAEASEHSARMIAMKNATDNALALIDGLTLEYNKARQQAITYEIADIETARLSIAKRKN</sequence>
<dbReference type="HAMAP" id="MF_00815">
    <property type="entry name" value="ATP_synth_gamma_bact"/>
    <property type="match status" value="1"/>
</dbReference>
<gene>
    <name evidence="10 11" type="primary">atpG</name>
    <name evidence="11" type="ORF">COS81_02270</name>
</gene>
<comment type="similarity">
    <text evidence="3 10">Belongs to the ATPase gamma chain family.</text>
</comment>
<accession>A0A2M7AND4</accession>
<dbReference type="InterPro" id="IPR035968">
    <property type="entry name" value="ATP_synth_F1_ATPase_gsu"/>
</dbReference>
<proteinExistence type="inferred from homology"/>
<evidence type="ECO:0000256" key="4">
    <source>
        <dbReference type="ARBA" id="ARBA00022448"/>
    </source>
</evidence>
<dbReference type="GO" id="GO:0005524">
    <property type="term" value="F:ATP binding"/>
    <property type="evidence" value="ECO:0007669"/>
    <property type="project" value="UniProtKB-UniRule"/>
</dbReference>
<evidence type="ECO:0000256" key="5">
    <source>
        <dbReference type="ARBA" id="ARBA00022781"/>
    </source>
</evidence>
<evidence type="ECO:0000256" key="6">
    <source>
        <dbReference type="ARBA" id="ARBA00023065"/>
    </source>
</evidence>
<dbReference type="PRINTS" id="PR00126">
    <property type="entry name" value="ATPASEGAMMA"/>
</dbReference>
<evidence type="ECO:0000256" key="1">
    <source>
        <dbReference type="ARBA" id="ARBA00003456"/>
    </source>
</evidence>
<keyword evidence="9 10" id="KW-0066">ATP synthesis</keyword>
<evidence type="ECO:0000256" key="7">
    <source>
        <dbReference type="ARBA" id="ARBA00023136"/>
    </source>
</evidence>
<evidence type="ECO:0000313" key="12">
    <source>
        <dbReference type="Proteomes" id="UP000229916"/>
    </source>
</evidence>
<protein>
    <recommendedName>
        <fullName evidence="10">ATP synthase gamma chain</fullName>
    </recommendedName>
    <alternativeName>
        <fullName evidence="10">ATP synthase F1 sector gamma subunit</fullName>
    </alternativeName>
    <alternativeName>
        <fullName evidence="10">F-ATPase gamma subunit</fullName>
    </alternativeName>
</protein>
<dbReference type="GO" id="GO:0045259">
    <property type="term" value="C:proton-transporting ATP synthase complex"/>
    <property type="evidence" value="ECO:0007669"/>
    <property type="project" value="UniProtKB-KW"/>
</dbReference>
<evidence type="ECO:0000256" key="10">
    <source>
        <dbReference type="HAMAP-Rule" id="MF_00815"/>
    </source>
</evidence>
<keyword evidence="7 10" id="KW-0472">Membrane</keyword>
<dbReference type="InterPro" id="IPR000131">
    <property type="entry name" value="ATP_synth_F1_gsu"/>
</dbReference>
<comment type="caution">
    <text evidence="11">The sequence shown here is derived from an EMBL/GenBank/DDBJ whole genome shotgun (WGS) entry which is preliminary data.</text>
</comment>
<evidence type="ECO:0000256" key="9">
    <source>
        <dbReference type="ARBA" id="ARBA00023310"/>
    </source>
</evidence>
<dbReference type="CDD" id="cd12151">
    <property type="entry name" value="F1-ATPase_gamma"/>
    <property type="match status" value="1"/>
</dbReference>
<keyword evidence="10" id="KW-1003">Cell membrane</keyword>
<keyword evidence="8 10" id="KW-0139">CF(1)</keyword>
<dbReference type="Proteomes" id="UP000229916">
    <property type="component" value="Unassembled WGS sequence"/>
</dbReference>
<dbReference type="PANTHER" id="PTHR11693:SF22">
    <property type="entry name" value="ATP SYNTHASE SUBUNIT GAMMA, MITOCHONDRIAL"/>
    <property type="match status" value="1"/>
</dbReference>
<evidence type="ECO:0000256" key="2">
    <source>
        <dbReference type="ARBA" id="ARBA00004170"/>
    </source>
</evidence>